<feature type="domain" description="HTH lysR-type" evidence="5">
    <location>
        <begin position="1"/>
        <end position="58"/>
    </location>
</feature>
<comment type="caution">
    <text evidence="6">The sequence shown here is derived from an EMBL/GenBank/DDBJ whole genome shotgun (WGS) entry which is preliminary data.</text>
</comment>
<dbReference type="RefSeq" id="WP_112187056.1">
    <property type="nucleotide sequence ID" value="NZ_CATZAT010000018.1"/>
</dbReference>
<dbReference type="Gene3D" id="1.10.10.10">
    <property type="entry name" value="Winged helix-like DNA-binding domain superfamily/Winged helix DNA-binding domain"/>
    <property type="match status" value="1"/>
</dbReference>
<name>A0ABC8QIH5_9RALS</name>
<keyword evidence="7" id="KW-1185">Reference proteome</keyword>
<keyword evidence="3" id="KW-0238">DNA-binding</keyword>
<comment type="similarity">
    <text evidence="1">Belongs to the LysR transcriptional regulatory family.</text>
</comment>
<evidence type="ECO:0000256" key="4">
    <source>
        <dbReference type="ARBA" id="ARBA00023163"/>
    </source>
</evidence>
<dbReference type="SUPFAM" id="SSF53850">
    <property type="entry name" value="Periplasmic binding protein-like II"/>
    <property type="match status" value="1"/>
</dbReference>
<dbReference type="Pfam" id="PF00126">
    <property type="entry name" value="HTH_1"/>
    <property type="match status" value="1"/>
</dbReference>
<reference evidence="6 7" key="1">
    <citation type="submission" date="2023-07" db="EMBL/GenBank/DDBJ databases">
        <authorList>
            <person name="Peeters C."/>
        </authorList>
    </citation>
    <scope>NUCLEOTIDE SEQUENCE [LARGE SCALE GENOMIC DNA]</scope>
    <source>
        <strain evidence="6 7">LMG 18096</strain>
    </source>
</reference>
<dbReference type="EMBL" id="CATZAT010000018">
    <property type="protein sequence ID" value="CAJ0806262.1"/>
    <property type="molecule type" value="Genomic_DNA"/>
</dbReference>
<dbReference type="InterPro" id="IPR000847">
    <property type="entry name" value="LysR_HTH_N"/>
</dbReference>
<dbReference type="InterPro" id="IPR036390">
    <property type="entry name" value="WH_DNA-bd_sf"/>
</dbReference>
<dbReference type="InterPro" id="IPR005119">
    <property type="entry name" value="LysR_subst-bd"/>
</dbReference>
<evidence type="ECO:0000313" key="7">
    <source>
        <dbReference type="Proteomes" id="UP001189663"/>
    </source>
</evidence>
<keyword evidence="4" id="KW-0804">Transcription</keyword>
<protein>
    <submittedName>
        <fullName evidence="6">Hca operon transcriptional activator HcaR</fullName>
    </submittedName>
</protein>
<keyword evidence="2" id="KW-0805">Transcription regulation</keyword>
<accession>A0ABC8QIH5</accession>
<dbReference type="PANTHER" id="PTHR30427:SF1">
    <property type="entry name" value="TRANSCRIPTIONAL ACTIVATOR PROTEIN LYSR"/>
    <property type="match status" value="1"/>
</dbReference>
<proteinExistence type="inferred from homology"/>
<dbReference type="PROSITE" id="PS50931">
    <property type="entry name" value="HTH_LYSR"/>
    <property type="match status" value="1"/>
</dbReference>
<dbReference type="Pfam" id="PF03466">
    <property type="entry name" value="LysR_substrate"/>
    <property type="match status" value="1"/>
</dbReference>
<evidence type="ECO:0000256" key="2">
    <source>
        <dbReference type="ARBA" id="ARBA00023015"/>
    </source>
</evidence>
<dbReference type="Gene3D" id="3.40.190.290">
    <property type="match status" value="1"/>
</dbReference>
<dbReference type="AlphaFoldDB" id="A0ABC8QIH5"/>
<dbReference type="PANTHER" id="PTHR30427">
    <property type="entry name" value="TRANSCRIPTIONAL ACTIVATOR PROTEIN LYSR"/>
    <property type="match status" value="1"/>
</dbReference>
<evidence type="ECO:0000256" key="3">
    <source>
        <dbReference type="ARBA" id="ARBA00023125"/>
    </source>
</evidence>
<evidence type="ECO:0000256" key="1">
    <source>
        <dbReference type="ARBA" id="ARBA00009437"/>
    </source>
</evidence>
<dbReference type="Proteomes" id="UP001189663">
    <property type="component" value="Unassembled WGS sequence"/>
</dbReference>
<dbReference type="InterPro" id="IPR036388">
    <property type="entry name" value="WH-like_DNA-bd_sf"/>
</dbReference>
<organism evidence="6 7">
    <name type="scientific">Ralstonia holmesii</name>
    <dbReference type="NCBI Taxonomy" id="3058602"/>
    <lineage>
        <taxon>Bacteria</taxon>
        <taxon>Pseudomonadati</taxon>
        <taxon>Pseudomonadota</taxon>
        <taxon>Betaproteobacteria</taxon>
        <taxon>Burkholderiales</taxon>
        <taxon>Burkholderiaceae</taxon>
        <taxon>Ralstonia</taxon>
    </lineage>
</organism>
<sequence length="315" mass="34373">MNLKQLEAFVAIATLSTTTAAAQRLGISQSAVSRLLAQLEAHLGLNLFVREQGRLTPTREGTALVQEAETIVQAAKCLERHARQLRLGGMRRKLVRIMVPNTIAQHLLPTVIERFYAKHDDAVLEVFSGTYDQSERALLSREVDLALVRLPMGLPGFRVRHEFEGESVCVMAKNHPLATLESVSTRDLDGVPLVLLWGRSQLRHEVDMVFRRAHITPQIVAEVHSIGVACSMASRGIGVTIVNRLLANCCDTESFTMRPFQPVIRFRSGIASLDAELLSPTCTALAEELAQALQQPLSQKVGGASAGGEAVLASQ</sequence>
<dbReference type="SUPFAM" id="SSF46785">
    <property type="entry name" value="Winged helix' DNA-binding domain"/>
    <property type="match status" value="1"/>
</dbReference>
<dbReference type="GO" id="GO:0003677">
    <property type="term" value="F:DNA binding"/>
    <property type="evidence" value="ECO:0007669"/>
    <property type="project" value="UniProtKB-KW"/>
</dbReference>
<dbReference type="PRINTS" id="PR00039">
    <property type="entry name" value="HTHLYSR"/>
</dbReference>
<evidence type="ECO:0000259" key="5">
    <source>
        <dbReference type="PROSITE" id="PS50931"/>
    </source>
</evidence>
<gene>
    <name evidence="6" type="primary">hcaR_3</name>
    <name evidence="6" type="ORF">LMG18096_04765</name>
</gene>
<evidence type="ECO:0000313" key="6">
    <source>
        <dbReference type="EMBL" id="CAJ0806262.1"/>
    </source>
</evidence>